<reference evidence="3" key="1">
    <citation type="submission" date="2022-10" db="EMBL/GenBank/DDBJ databases">
        <authorList>
            <person name="Chen Y."/>
            <person name="Dougan E. K."/>
            <person name="Chan C."/>
            <person name="Rhodes N."/>
            <person name="Thang M."/>
        </authorList>
    </citation>
    <scope>NUCLEOTIDE SEQUENCE</scope>
</reference>
<dbReference type="SUPFAM" id="SSF53098">
    <property type="entry name" value="Ribonuclease H-like"/>
    <property type="match status" value="1"/>
</dbReference>
<dbReference type="EMBL" id="CAMXCT010000990">
    <property type="protein sequence ID" value="CAI3985423.1"/>
    <property type="molecule type" value="Genomic_DNA"/>
</dbReference>
<feature type="compositionally biased region" description="Low complexity" evidence="1">
    <location>
        <begin position="504"/>
        <end position="524"/>
    </location>
</feature>
<dbReference type="OrthoDB" id="446901at2759"/>
<name>A0A9P1C649_9DINO</name>
<evidence type="ECO:0000313" key="4">
    <source>
        <dbReference type="EMBL" id="CAL4772735.1"/>
    </source>
</evidence>
<dbReference type="Gene3D" id="3.30.420.10">
    <property type="entry name" value="Ribonuclease H-like superfamily/Ribonuclease H"/>
    <property type="match status" value="1"/>
</dbReference>
<comment type="caution">
    <text evidence="3">The sequence shown here is derived from an EMBL/GenBank/DDBJ whole genome shotgun (WGS) entry which is preliminary data.</text>
</comment>
<accession>A0A9P1C649</accession>
<dbReference type="InterPro" id="IPR001584">
    <property type="entry name" value="Integrase_cat-core"/>
</dbReference>
<dbReference type="AlphaFoldDB" id="A0A9P1C649"/>
<dbReference type="InterPro" id="IPR053931">
    <property type="entry name" value="RapZ_C"/>
</dbReference>
<dbReference type="GO" id="GO:0003676">
    <property type="term" value="F:nucleic acid binding"/>
    <property type="evidence" value="ECO:0007669"/>
    <property type="project" value="InterPro"/>
</dbReference>
<dbReference type="GO" id="GO:0015074">
    <property type="term" value="P:DNA integration"/>
    <property type="evidence" value="ECO:0007669"/>
    <property type="project" value="InterPro"/>
</dbReference>
<organism evidence="3">
    <name type="scientific">Cladocopium goreaui</name>
    <dbReference type="NCBI Taxonomy" id="2562237"/>
    <lineage>
        <taxon>Eukaryota</taxon>
        <taxon>Sar</taxon>
        <taxon>Alveolata</taxon>
        <taxon>Dinophyceae</taxon>
        <taxon>Suessiales</taxon>
        <taxon>Symbiodiniaceae</taxon>
        <taxon>Cladocopium</taxon>
    </lineage>
</organism>
<dbReference type="InterPro" id="IPR036397">
    <property type="entry name" value="RNaseH_sf"/>
</dbReference>
<feature type="domain" description="Integrase catalytic" evidence="2">
    <location>
        <begin position="911"/>
        <end position="1080"/>
    </location>
</feature>
<gene>
    <name evidence="3" type="ORF">C1SCF055_LOCUS12873</name>
</gene>
<feature type="compositionally biased region" description="Basic and acidic residues" evidence="1">
    <location>
        <begin position="528"/>
        <end position="537"/>
    </location>
</feature>
<evidence type="ECO:0000256" key="1">
    <source>
        <dbReference type="SAM" id="MobiDB-lite"/>
    </source>
</evidence>
<protein>
    <submittedName>
        <fullName evidence="4">Integrase catalytic domain-containing protein</fullName>
    </submittedName>
</protein>
<dbReference type="EMBL" id="CAMXCT030000990">
    <property type="protein sequence ID" value="CAL4772735.1"/>
    <property type="molecule type" value="Genomic_DNA"/>
</dbReference>
<evidence type="ECO:0000313" key="5">
    <source>
        <dbReference type="Proteomes" id="UP001152797"/>
    </source>
</evidence>
<feature type="region of interest" description="Disordered" evidence="1">
    <location>
        <begin position="433"/>
        <end position="537"/>
    </location>
</feature>
<feature type="compositionally biased region" description="Polar residues" evidence="1">
    <location>
        <begin position="442"/>
        <end position="455"/>
    </location>
</feature>
<proteinExistence type="predicted"/>
<evidence type="ECO:0000313" key="3">
    <source>
        <dbReference type="EMBL" id="CAI3985423.1"/>
    </source>
</evidence>
<dbReference type="EMBL" id="CAMXCT020000990">
    <property type="protein sequence ID" value="CAL1138798.1"/>
    <property type="molecule type" value="Genomic_DNA"/>
</dbReference>
<reference evidence="4 5" key="2">
    <citation type="submission" date="2024-05" db="EMBL/GenBank/DDBJ databases">
        <authorList>
            <person name="Chen Y."/>
            <person name="Shah S."/>
            <person name="Dougan E. K."/>
            <person name="Thang M."/>
            <person name="Chan C."/>
        </authorList>
    </citation>
    <scope>NUCLEOTIDE SEQUENCE [LARGE SCALE GENOMIC DNA]</scope>
</reference>
<dbReference type="PROSITE" id="PS50994">
    <property type="entry name" value="INTEGRASE"/>
    <property type="match status" value="1"/>
</dbReference>
<keyword evidence="5" id="KW-1185">Reference proteome</keyword>
<dbReference type="InterPro" id="IPR012337">
    <property type="entry name" value="RNaseH-like_sf"/>
</dbReference>
<evidence type="ECO:0000259" key="2">
    <source>
        <dbReference type="PROSITE" id="PS50994"/>
    </source>
</evidence>
<dbReference type="Pfam" id="PF22740">
    <property type="entry name" value="PapZ_C"/>
    <property type="match status" value="1"/>
</dbReference>
<dbReference type="Proteomes" id="UP001152797">
    <property type="component" value="Unassembled WGS sequence"/>
</dbReference>
<sequence>MLRSPSGYSSSSADHIEGAVNNCLRGLDRSRCLVVTSGARWTGRQPSFPGAKVLQIDCRHFHDPDSDRSIRGCTGRHPSIIRGVALHEAMNDLVEQVTDFLRANPNGKLVIHLYCTSGRHRSVGLAALIYYFLDVTDWRKPLLIHYHSPEWREMTCGGHCSLCATADTRELGNLMNRHLPDVRVVDVDEPDRAYYNGDEIYPHVDTIQDCASSSPCMFQHIHLQAVVLETHLVEEHITKETNEAVIMEDKTDQKKILFERQAWSAISKQPPIRRPCDESQRQRLERELRDILNDNSGDPYCWNVDEDILSWIISSAKLWGNRDRVIWITDPSLPHEEQQQQGIRVDIKLRSHVRSTLISGGKWMNRQGWVKSSFYRPRDSAGTLWNRLQREEAVGENVDLPTTWADLVIFSHRDVRPRAYTGRVVLLSGDQGFEGSIAPKTEPQNAPKTEPQKSQKYVPKTKVHLQSRKNPPTPPQPSRFMICTDDDMFKGNPKIQTPKDESTDYSTSSSDESPVAKPVKSKSSNGKPCHEKPPKDEVIIKTEPGDVLPVGLMARDPDGPNMHEVVLDSDTDVEVHEHGPIAIQPNERVTMGRKHRKAVLDGIANLNKNDMMIQSGLGLISNPNRDSKTVVFTSHPFVFVQESGQPSVDVIDVGVGASHLDPEFDPKDFCNLLEGYQNIVIAIGYNNPNDPLGHGRFLAEVELMCDLDNCKFLHIDVAMTDRWEKHQHPQTPYINDHGLAFTCNDEQWTHEFESWFRGQTMDDVLSWKFADWIGSWAKEDDLNHQMGIAFVGDMHEEAHEEHQRLDALWDSDDRAQVNPVEELISEETLIDEVEIPGLPQDEVERRKQWKKLPARVRIAVRRLHRQFGHVPRQTMIHLLRAARVRTEFIDAVKLHRCTACEETSRKKPTHKTALPHNYSFNHSLGIDVFEIIDAGGSKFQVLNMVDLGTTFQLCEVVRTGQGQPSSSECLKALQKRWFSWSGHPVNLMCDRGLHNRGVLSKYMDDHGIQVYHSPLEAPENLGRVERHGAIAKALFRKVSKETQPLGREQVESVLQEVLMVKNNASRVGGFSPSQWVLGKAPRSDPSPLSEERFAELGALEAQHNPESIFCFAASC</sequence>